<proteinExistence type="predicted"/>
<organism evidence="7">
    <name type="scientific">mine drainage metagenome</name>
    <dbReference type="NCBI Taxonomy" id="410659"/>
    <lineage>
        <taxon>unclassified sequences</taxon>
        <taxon>metagenomes</taxon>
        <taxon>ecological metagenomes</taxon>
    </lineage>
</organism>
<protein>
    <submittedName>
        <fullName evidence="7">Daunorubicin resistance membrane protein</fullName>
    </submittedName>
</protein>
<feature type="transmembrane region" description="Helical" evidence="5">
    <location>
        <begin position="12"/>
        <end position="32"/>
    </location>
</feature>
<gene>
    <name evidence="7" type="ORF">B1B_00576</name>
</gene>
<evidence type="ECO:0000256" key="3">
    <source>
        <dbReference type="ARBA" id="ARBA00022989"/>
    </source>
</evidence>
<keyword evidence="2 5" id="KW-0812">Transmembrane</keyword>
<feature type="domain" description="ABC-2 type transporter transmembrane" evidence="6">
    <location>
        <begin position="9"/>
        <end position="91"/>
    </location>
</feature>
<evidence type="ECO:0000259" key="6">
    <source>
        <dbReference type="Pfam" id="PF01061"/>
    </source>
</evidence>
<comment type="caution">
    <text evidence="7">The sequence shown here is derived from an EMBL/GenBank/DDBJ whole genome shotgun (WGS) entry which is preliminary data.</text>
</comment>
<accession>T1CBK7</accession>
<evidence type="ECO:0000256" key="4">
    <source>
        <dbReference type="ARBA" id="ARBA00023136"/>
    </source>
</evidence>
<dbReference type="InterPro" id="IPR051784">
    <property type="entry name" value="Nod_factor_ABC_transporter"/>
</dbReference>
<reference evidence="7" key="2">
    <citation type="journal article" date="2014" name="ISME J.">
        <title>Microbial stratification in low pH oxic and suboxic macroscopic growths along an acid mine drainage.</title>
        <authorList>
            <person name="Mendez-Garcia C."/>
            <person name="Mesa V."/>
            <person name="Sprenger R.R."/>
            <person name="Richter M."/>
            <person name="Diez M.S."/>
            <person name="Solano J."/>
            <person name="Bargiela R."/>
            <person name="Golyshina O.V."/>
            <person name="Manteca A."/>
            <person name="Ramos J.L."/>
            <person name="Gallego J.R."/>
            <person name="Llorente I."/>
            <person name="Martins Dos Santos V.A."/>
            <person name="Jensen O.N."/>
            <person name="Pelaez A.I."/>
            <person name="Sanchez J."/>
            <person name="Ferrer M."/>
        </authorList>
    </citation>
    <scope>NUCLEOTIDE SEQUENCE</scope>
</reference>
<evidence type="ECO:0000256" key="1">
    <source>
        <dbReference type="ARBA" id="ARBA00004141"/>
    </source>
</evidence>
<dbReference type="EMBL" id="AUZY01000442">
    <property type="protein sequence ID" value="EQD78703.1"/>
    <property type="molecule type" value="Genomic_DNA"/>
</dbReference>
<dbReference type="AlphaFoldDB" id="T1CBK7"/>
<feature type="transmembrane region" description="Helical" evidence="5">
    <location>
        <begin position="39"/>
        <end position="61"/>
    </location>
</feature>
<dbReference type="GO" id="GO:0140359">
    <property type="term" value="F:ABC-type transporter activity"/>
    <property type="evidence" value="ECO:0007669"/>
    <property type="project" value="InterPro"/>
</dbReference>
<dbReference type="InterPro" id="IPR013525">
    <property type="entry name" value="ABC2_TM"/>
</dbReference>
<keyword evidence="3 5" id="KW-1133">Transmembrane helix</keyword>
<keyword evidence="4 5" id="KW-0472">Membrane</keyword>
<dbReference type="GO" id="GO:0016020">
    <property type="term" value="C:membrane"/>
    <property type="evidence" value="ECO:0007669"/>
    <property type="project" value="UniProtKB-SubCell"/>
</dbReference>
<comment type="subcellular location">
    <subcellularLocation>
        <location evidence="1">Membrane</location>
        <topology evidence="1">Multi-pass membrane protein</topology>
    </subcellularLocation>
</comment>
<dbReference type="PANTHER" id="PTHR43229:SF2">
    <property type="entry name" value="NODULATION PROTEIN J"/>
    <property type="match status" value="1"/>
</dbReference>
<evidence type="ECO:0000256" key="5">
    <source>
        <dbReference type="SAM" id="Phobius"/>
    </source>
</evidence>
<feature type="transmembrane region" description="Helical" evidence="5">
    <location>
        <begin position="100"/>
        <end position="121"/>
    </location>
</feature>
<name>T1CBK7_9ZZZZ</name>
<dbReference type="Pfam" id="PF01061">
    <property type="entry name" value="ABC2_membrane"/>
    <property type="match status" value="1"/>
</dbReference>
<evidence type="ECO:0000313" key="7">
    <source>
        <dbReference type="EMBL" id="EQD78703.1"/>
    </source>
</evidence>
<dbReference type="PANTHER" id="PTHR43229">
    <property type="entry name" value="NODULATION PROTEIN J"/>
    <property type="match status" value="1"/>
</dbReference>
<reference evidence="7" key="1">
    <citation type="submission" date="2013-08" db="EMBL/GenBank/DDBJ databases">
        <authorList>
            <person name="Mendez C."/>
            <person name="Richter M."/>
            <person name="Ferrer M."/>
            <person name="Sanchez J."/>
        </authorList>
    </citation>
    <scope>NUCLEOTIDE SEQUENCE</scope>
</reference>
<sequence length="130" mass="13686">MGLPALSLEGTLVVLATIALGSVFFSGLLIAVGSRLRSANLYFTIQAVLQYFVVFLSTVYYPVTSKTPRILAVLVYGNPLTYAVNAVRDAFAGNLGPQDLISLGVLGVLAMAIFGLAALGFRHLDPGPVQ</sequence>
<evidence type="ECO:0000256" key="2">
    <source>
        <dbReference type="ARBA" id="ARBA00022692"/>
    </source>
</evidence>